<dbReference type="Gene3D" id="2.40.128.140">
    <property type="entry name" value="Outer membrane protein"/>
    <property type="match status" value="1"/>
</dbReference>
<keyword evidence="2" id="KW-1185">Reference proteome</keyword>
<dbReference type="Pfam" id="PF09982">
    <property type="entry name" value="LpxR"/>
    <property type="match status" value="1"/>
</dbReference>
<dbReference type="EC" id="3.1.1.-" evidence="1"/>
<keyword evidence="1" id="KW-0378">Hydrolase</keyword>
<name>A0ABM9PHP1_9FLAO</name>
<dbReference type="GO" id="GO:0016787">
    <property type="term" value="F:hydrolase activity"/>
    <property type="evidence" value="ECO:0007669"/>
    <property type="project" value="UniProtKB-KW"/>
</dbReference>
<proteinExistence type="predicted"/>
<protein>
    <submittedName>
        <fullName evidence="1">Lipid A 3-O-deacylase</fullName>
        <ecNumber evidence="1">3.1.1.-</ecNumber>
    </submittedName>
</protein>
<reference evidence="1 2" key="1">
    <citation type="submission" date="2024-05" db="EMBL/GenBank/DDBJ databases">
        <authorList>
            <person name="Duchaud E."/>
        </authorList>
    </citation>
    <scope>NUCLEOTIDE SEQUENCE [LARGE SCALE GENOMIC DNA]</scope>
    <source>
        <strain evidence="1">Ena-SAMPLE-TAB-13-05-2024-13:56:06:370-140305</strain>
    </source>
</reference>
<dbReference type="RefSeq" id="WP_348736915.1">
    <property type="nucleotide sequence ID" value="NZ_CAXJRC010000003.1"/>
</dbReference>
<comment type="caution">
    <text evidence="1">The sequence shown here is derived from an EMBL/GenBank/DDBJ whole genome shotgun (WGS) entry which is preliminary data.</text>
</comment>
<evidence type="ECO:0000313" key="2">
    <source>
        <dbReference type="Proteomes" id="UP001497602"/>
    </source>
</evidence>
<dbReference type="Proteomes" id="UP001497602">
    <property type="component" value="Unassembled WGS sequence"/>
</dbReference>
<sequence>MKKNITFLLCLFSTLTFSQRKYAKEFNFSNDNDLYISTYQDRYYTNGMFFTYRYLSKKNNFKAEKKIYEFALNHKMYTPFKATVESHLLHDRPFASYLYGSFGINNFYKNNSFIKFSGEIGVVGPSALGADLQHVIHSIYGFREATGWNYQIANALGLNFKGNYTKLLTNEKNSLFDISWINTANAGTVFTNVSTGLFSRIGFKPLQKLINSIAFNSNLNNKYSNYNNEIESFIYLKPSIRYSIYDATIQGSFLNTKSPITFKLKPIVFSTELGFQFTSNRFNFRYAIHYHTKKLQSIQVPSGNFYGNIQINYLFN</sequence>
<dbReference type="InterPro" id="IPR018707">
    <property type="entry name" value="LpxR"/>
</dbReference>
<dbReference type="InterPro" id="IPR037107">
    <property type="entry name" value="Put_OMP_sf"/>
</dbReference>
<organism evidence="1 2">
    <name type="scientific">Tenacibaculum vairaonense</name>
    <dbReference type="NCBI Taxonomy" id="3137860"/>
    <lineage>
        <taxon>Bacteria</taxon>
        <taxon>Pseudomonadati</taxon>
        <taxon>Bacteroidota</taxon>
        <taxon>Flavobacteriia</taxon>
        <taxon>Flavobacteriales</taxon>
        <taxon>Flavobacteriaceae</taxon>
        <taxon>Tenacibaculum</taxon>
    </lineage>
</organism>
<gene>
    <name evidence="1" type="ORF">T190115A13A_120115</name>
</gene>
<evidence type="ECO:0000313" key="1">
    <source>
        <dbReference type="EMBL" id="CAL2105120.1"/>
    </source>
</evidence>
<accession>A0ABM9PHP1</accession>
<dbReference type="EMBL" id="CAXJRC010000003">
    <property type="protein sequence ID" value="CAL2105120.1"/>
    <property type="molecule type" value="Genomic_DNA"/>
</dbReference>